<dbReference type="EMBL" id="JAKKPZ010000075">
    <property type="protein sequence ID" value="KAI1703881.1"/>
    <property type="molecule type" value="Genomic_DNA"/>
</dbReference>
<organism evidence="3 4">
    <name type="scientific">Ditylenchus destructor</name>
    <dbReference type="NCBI Taxonomy" id="166010"/>
    <lineage>
        <taxon>Eukaryota</taxon>
        <taxon>Metazoa</taxon>
        <taxon>Ecdysozoa</taxon>
        <taxon>Nematoda</taxon>
        <taxon>Chromadorea</taxon>
        <taxon>Rhabditida</taxon>
        <taxon>Tylenchina</taxon>
        <taxon>Tylenchomorpha</taxon>
        <taxon>Sphaerularioidea</taxon>
        <taxon>Anguinidae</taxon>
        <taxon>Anguininae</taxon>
        <taxon>Ditylenchus</taxon>
    </lineage>
</organism>
<feature type="region of interest" description="Disordered" evidence="1">
    <location>
        <begin position="1"/>
        <end position="79"/>
    </location>
</feature>
<dbReference type="InterPro" id="IPR012337">
    <property type="entry name" value="RNaseH-like_sf"/>
</dbReference>
<dbReference type="AlphaFoldDB" id="A0AAD4QVH0"/>
<accession>A0AAD4QVH0</accession>
<dbReference type="InterPro" id="IPR003100">
    <property type="entry name" value="PAZ_dom"/>
</dbReference>
<dbReference type="Pfam" id="PF02170">
    <property type="entry name" value="PAZ"/>
    <property type="match status" value="1"/>
</dbReference>
<dbReference type="SUPFAM" id="SSF101690">
    <property type="entry name" value="PAZ domain"/>
    <property type="match status" value="1"/>
</dbReference>
<dbReference type="Gene3D" id="3.40.50.2300">
    <property type="match status" value="1"/>
</dbReference>
<name>A0AAD4QVH0_9BILA</name>
<dbReference type="GO" id="GO:0003723">
    <property type="term" value="F:RNA binding"/>
    <property type="evidence" value="ECO:0007669"/>
    <property type="project" value="InterPro"/>
</dbReference>
<evidence type="ECO:0000313" key="4">
    <source>
        <dbReference type="Proteomes" id="UP001201812"/>
    </source>
</evidence>
<dbReference type="Pfam" id="PF02171">
    <property type="entry name" value="Piwi"/>
    <property type="match status" value="1"/>
</dbReference>
<dbReference type="Gene3D" id="3.30.420.10">
    <property type="entry name" value="Ribonuclease H-like superfamily/Ribonuclease H"/>
    <property type="match status" value="1"/>
</dbReference>
<feature type="compositionally biased region" description="Polar residues" evidence="1">
    <location>
        <begin position="14"/>
        <end position="33"/>
    </location>
</feature>
<dbReference type="Gene3D" id="2.170.260.10">
    <property type="entry name" value="paz domain"/>
    <property type="match status" value="1"/>
</dbReference>
<reference evidence="3" key="1">
    <citation type="submission" date="2022-01" db="EMBL/GenBank/DDBJ databases">
        <title>Genome Sequence Resource for Two Populations of Ditylenchus destructor, the Migratory Endoparasitic Phytonematode.</title>
        <authorList>
            <person name="Zhang H."/>
            <person name="Lin R."/>
            <person name="Xie B."/>
        </authorList>
    </citation>
    <scope>NUCLEOTIDE SEQUENCE</scope>
    <source>
        <strain evidence="3">BazhouSP</strain>
    </source>
</reference>
<gene>
    <name evidence="3" type="ORF">DdX_14624</name>
</gene>
<keyword evidence="4" id="KW-1185">Reference proteome</keyword>
<evidence type="ECO:0000259" key="2">
    <source>
        <dbReference type="PROSITE" id="PS50822"/>
    </source>
</evidence>
<dbReference type="SMART" id="SM00950">
    <property type="entry name" value="Piwi"/>
    <property type="match status" value="1"/>
</dbReference>
<feature type="compositionally biased region" description="Low complexity" evidence="1">
    <location>
        <begin position="65"/>
        <end position="77"/>
    </location>
</feature>
<sequence length="913" mass="103607">MQRNPPPGFAGFSPNRNTHFSQRQSPGGSRSPTQGNNFNGGHGQNQNRGGGFYQQRGDRPGFHGSQAHQTAQQMQSQEVRRENGVCSLFTIEVKPGSKAYRYDVDIIISSNSKSLTKASDSGQRALNRALCYEIMSKAYGLTRAFGMEPNSEVVYDNRCTMYTSSPIDLPKNQIPVSRNLVSEFIKRYVKEPDFIVSLVQNNTGHVIDLCDLSQYITKASLLQEDRSLRTFLELATNQYAINTKRYIAYNGGKLFEVSNENDELVGNGMVLKSGVVKGVRVVENHGQPTPALVLDAKVCPHFVKQSLAQTCVELNYRKTPQPADYPRLLKTLQDVRVEVMYAPHRSFGIGQFSQKPISQMKAVYKGQTIPMVEFFKLHYKVDLRHPNLPGVIPNTPRQQGKPIEVFPMEQLMVMPGQIVPLEKMPKGLSDKLLKVNSIFPRERINKIMRHANMLAVFDTRNAVLHAFGITVSPTSNEVVIGVRPCPRIRYGNDQIVNPDPNKANWQREGCQKQYIHGSNVTNWLLLCSQDREQLVRQFVEQFMRMAHRKGVNFSPPIIRTFRPGGTEWGEVFTKCINSNIEFVMLIDGKDVDSHGLLKYYEARYKIITQHVTIERVTVVVQEHKNQILENILNKTNCKNFGLNYEPVMEACALPLDLNLNEILVIGYDVAHPGPVTAQERRILRVNGLTADSMDPSVVGICANMAKHPYAFVGDYFYQESRKEAVDTLQLSERVKWILTTLRKNRGSVMQKPPKHMFVLRDGLSEGQFAMAIEIELEAIRKGCQMACSSYKPEITFVIGTKRHFKRFFAMRDGRVENLAPGSVITEKFVRADCPEFFMQSHFPLKIVNMAVSLPEPVYQADELAKRGRNNYLTMKKVEPQAMPRLESRLIDHRKLTEQISYMNNRLCGTRFSA</sequence>
<dbReference type="SUPFAM" id="SSF53098">
    <property type="entry name" value="Ribonuclease H-like"/>
    <property type="match status" value="1"/>
</dbReference>
<feature type="domain" description="Piwi" evidence="2">
    <location>
        <begin position="580"/>
        <end position="826"/>
    </location>
</feature>
<evidence type="ECO:0000256" key="1">
    <source>
        <dbReference type="SAM" id="MobiDB-lite"/>
    </source>
</evidence>
<dbReference type="InterPro" id="IPR036397">
    <property type="entry name" value="RNaseH_sf"/>
</dbReference>
<dbReference type="InterPro" id="IPR036085">
    <property type="entry name" value="PAZ_dom_sf"/>
</dbReference>
<dbReference type="InterPro" id="IPR003165">
    <property type="entry name" value="Piwi"/>
</dbReference>
<dbReference type="PROSITE" id="PS50822">
    <property type="entry name" value="PIWI"/>
    <property type="match status" value="1"/>
</dbReference>
<comment type="caution">
    <text evidence="3">The sequence shown here is derived from an EMBL/GenBank/DDBJ whole genome shotgun (WGS) entry which is preliminary data.</text>
</comment>
<evidence type="ECO:0000313" key="3">
    <source>
        <dbReference type="EMBL" id="KAI1703881.1"/>
    </source>
</evidence>
<proteinExistence type="predicted"/>
<protein>
    <submittedName>
        <fullName evidence="3">Piwi domain-containing protein</fullName>
    </submittedName>
</protein>
<feature type="compositionally biased region" description="Gly residues" evidence="1">
    <location>
        <begin position="38"/>
        <end position="52"/>
    </location>
</feature>
<dbReference type="Proteomes" id="UP001201812">
    <property type="component" value="Unassembled WGS sequence"/>
</dbReference>
<dbReference type="PANTHER" id="PTHR22891">
    <property type="entry name" value="EUKARYOTIC TRANSLATION INITIATION FACTOR 2C"/>
    <property type="match status" value="1"/>
</dbReference>